<dbReference type="EMBL" id="MNCJ02000328">
    <property type="protein sequence ID" value="KAF5776024.1"/>
    <property type="molecule type" value="Genomic_DNA"/>
</dbReference>
<evidence type="ECO:0000313" key="1">
    <source>
        <dbReference type="EMBL" id="KAF5776024.1"/>
    </source>
</evidence>
<reference evidence="2" key="2">
    <citation type="submission" date="2017-02" db="EMBL/GenBank/DDBJ databases">
        <title>Sunflower complete genome.</title>
        <authorList>
            <person name="Langlade N."/>
            <person name="Munos S."/>
        </authorList>
    </citation>
    <scope>NUCLEOTIDE SEQUENCE [LARGE SCALE GENOMIC DNA]</scope>
    <source>
        <tissue evidence="2">Leaves</tissue>
    </source>
</reference>
<keyword evidence="3" id="KW-1185">Reference proteome</keyword>
<reference evidence="1 3" key="1">
    <citation type="journal article" date="2017" name="Nature">
        <title>The sunflower genome provides insights into oil metabolism, flowering and Asterid evolution.</title>
        <authorList>
            <person name="Badouin H."/>
            <person name="Gouzy J."/>
            <person name="Grassa C.J."/>
            <person name="Murat F."/>
            <person name="Staton S.E."/>
            <person name="Cottret L."/>
            <person name="Lelandais-Briere C."/>
            <person name="Owens G.L."/>
            <person name="Carrere S."/>
            <person name="Mayjonade B."/>
            <person name="Legrand L."/>
            <person name="Gill N."/>
            <person name="Kane N.C."/>
            <person name="Bowers J.E."/>
            <person name="Hubner S."/>
            <person name="Bellec A."/>
            <person name="Berard A."/>
            <person name="Berges H."/>
            <person name="Blanchet N."/>
            <person name="Boniface M.C."/>
            <person name="Brunel D."/>
            <person name="Catrice O."/>
            <person name="Chaidir N."/>
            <person name="Claudel C."/>
            <person name="Donnadieu C."/>
            <person name="Faraut T."/>
            <person name="Fievet G."/>
            <person name="Helmstetter N."/>
            <person name="King M."/>
            <person name="Knapp S.J."/>
            <person name="Lai Z."/>
            <person name="Le Paslier M.C."/>
            <person name="Lippi Y."/>
            <person name="Lorenzon L."/>
            <person name="Mandel J.R."/>
            <person name="Marage G."/>
            <person name="Marchand G."/>
            <person name="Marquand E."/>
            <person name="Bret-Mestries E."/>
            <person name="Morien E."/>
            <person name="Nambeesan S."/>
            <person name="Nguyen T."/>
            <person name="Pegot-Espagnet P."/>
            <person name="Pouilly N."/>
            <person name="Raftis F."/>
            <person name="Sallet E."/>
            <person name="Schiex T."/>
            <person name="Thomas J."/>
            <person name="Vandecasteele C."/>
            <person name="Vares D."/>
            <person name="Vear F."/>
            <person name="Vautrin S."/>
            <person name="Crespi M."/>
            <person name="Mangin B."/>
            <person name="Burke J.M."/>
            <person name="Salse J."/>
            <person name="Munos S."/>
            <person name="Vincourt P."/>
            <person name="Rieseberg L.H."/>
            <person name="Langlade N.B."/>
        </authorList>
    </citation>
    <scope>NUCLEOTIDE SEQUENCE [LARGE SCALE GENOMIC DNA]</scope>
    <source>
        <strain evidence="3">cv. SF193</strain>
        <tissue evidence="1">Leaves</tissue>
    </source>
</reference>
<dbReference type="Gramene" id="mRNA:HanXRQr2_Chr13g0618681">
    <property type="protein sequence ID" value="mRNA:HanXRQr2_Chr13g0618681"/>
    <property type="gene ID" value="HanXRQr2_Chr13g0618681"/>
</dbReference>
<evidence type="ECO:0000313" key="3">
    <source>
        <dbReference type="Proteomes" id="UP000215914"/>
    </source>
</evidence>
<gene>
    <name evidence="2" type="ORF">HannXRQ_Chr13g0426151</name>
    <name evidence="1" type="ORF">HanXRQr2_Chr13g0618681</name>
</gene>
<reference evidence="1" key="3">
    <citation type="submission" date="2020-06" db="EMBL/GenBank/DDBJ databases">
        <title>Helianthus annuus Genome sequencing and assembly Release 2.</title>
        <authorList>
            <person name="Gouzy J."/>
            <person name="Langlade N."/>
            <person name="Munos S."/>
        </authorList>
    </citation>
    <scope>NUCLEOTIDE SEQUENCE</scope>
    <source>
        <tissue evidence="1">Leaves</tissue>
    </source>
</reference>
<dbReference type="Proteomes" id="UP000215914">
    <property type="component" value="Chromosome 13"/>
</dbReference>
<dbReference type="EMBL" id="CM007902">
    <property type="protein sequence ID" value="OTG03623.1"/>
    <property type="molecule type" value="Genomic_DNA"/>
</dbReference>
<proteinExistence type="predicted"/>
<dbReference type="AlphaFoldDB" id="A0A251SYG7"/>
<name>A0A251SYG7_HELAN</name>
<evidence type="ECO:0000313" key="2">
    <source>
        <dbReference type="EMBL" id="OTG03623.1"/>
    </source>
</evidence>
<accession>A0A251SYG7</accession>
<dbReference type="InParanoid" id="A0A251SYG7"/>
<sequence>MYSTFAIHLPSIGNNKCINLQRRHRDNVYQSVDTNYNQRVKEALQEQERASSTQVLLC</sequence>
<protein>
    <submittedName>
        <fullName evidence="2">Uncharacterized protein</fullName>
    </submittedName>
</protein>
<organism evidence="2 3">
    <name type="scientific">Helianthus annuus</name>
    <name type="common">Common sunflower</name>
    <dbReference type="NCBI Taxonomy" id="4232"/>
    <lineage>
        <taxon>Eukaryota</taxon>
        <taxon>Viridiplantae</taxon>
        <taxon>Streptophyta</taxon>
        <taxon>Embryophyta</taxon>
        <taxon>Tracheophyta</taxon>
        <taxon>Spermatophyta</taxon>
        <taxon>Magnoliopsida</taxon>
        <taxon>eudicotyledons</taxon>
        <taxon>Gunneridae</taxon>
        <taxon>Pentapetalae</taxon>
        <taxon>asterids</taxon>
        <taxon>campanulids</taxon>
        <taxon>Asterales</taxon>
        <taxon>Asteraceae</taxon>
        <taxon>Asteroideae</taxon>
        <taxon>Heliantheae alliance</taxon>
        <taxon>Heliantheae</taxon>
        <taxon>Helianthus</taxon>
    </lineage>
</organism>